<dbReference type="Proteomes" id="UP001556631">
    <property type="component" value="Unassembled WGS sequence"/>
</dbReference>
<dbReference type="EMBL" id="JBFPJR010000018">
    <property type="protein sequence ID" value="MEX0428293.1"/>
    <property type="molecule type" value="Genomic_DNA"/>
</dbReference>
<evidence type="ECO:0000256" key="1">
    <source>
        <dbReference type="SAM" id="Phobius"/>
    </source>
</evidence>
<feature type="transmembrane region" description="Helical" evidence="1">
    <location>
        <begin position="12"/>
        <end position="39"/>
    </location>
</feature>
<reference evidence="2 3" key="1">
    <citation type="submission" date="2024-07" db="EMBL/GenBank/DDBJ databases">
        <authorList>
            <person name="Lee S."/>
            <person name="Kang M."/>
        </authorList>
    </citation>
    <scope>NUCLEOTIDE SEQUENCE [LARGE SCALE GENOMIC DNA]</scope>
    <source>
        <strain evidence="2 3">DS6</strain>
    </source>
</reference>
<protein>
    <recommendedName>
        <fullName evidence="4">DUF4190 domain-containing protein</fullName>
    </recommendedName>
</protein>
<evidence type="ECO:0008006" key="4">
    <source>
        <dbReference type="Google" id="ProtNLM"/>
    </source>
</evidence>
<comment type="caution">
    <text evidence="2">The sequence shown here is derived from an EMBL/GenBank/DDBJ whole genome shotgun (WGS) entry which is preliminary data.</text>
</comment>
<keyword evidence="1" id="KW-0472">Membrane</keyword>
<evidence type="ECO:0000313" key="2">
    <source>
        <dbReference type="EMBL" id="MEX0428293.1"/>
    </source>
</evidence>
<keyword evidence="3" id="KW-1185">Reference proteome</keyword>
<feature type="transmembrane region" description="Helical" evidence="1">
    <location>
        <begin position="59"/>
        <end position="81"/>
    </location>
</feature>
<name>A0ABV3SZL0_9ACTN</name>
<keyword evidence="1" id="KW-0812">Transmembrane</keyword>
<organism evidence="2 3">
    <name type="scientific">Nocardioides eburneus</name>
    <dbReference type="NCBI Taxonomy" id="3231482"/>
    <lineage>
        <taxon>Bacteria</taxon>
        <taxon>Bacillati</taxon>
        <taxon>Actinomycetota</taxon>
        <taxon>Actinomycetes</taxon>
        <taxon>Propionibacteriales</taxon>
        <taxon>Nocardioidaceae</taxon>
        <taxon>Nocardioides</taxon>
    </lineage>
</organism>
<evidence type="ECO:0000313" key="3">
    <source>
        <dbReference type="Proteomes" id="UP001556631"/>
    </source>
</evidence>
<keyword evidence="1" id="KW-1133">Transmembrane helix</keyword>
<dbReference type="RefSeq" id="WP_367994260.1">
    <property type="nucleotide sequence ID" value="NZ_JBFPJR010000018.1"/>
</dbReference>
<gene>
    <name evidence="2" type="ORF">AB3X52_11745</name>
</gene>
<accession>A0ABV3SZL0</accession>
<proteinExistence type="predicted"/>
<sequence length="101" mass="10415">MIDNLQFALEGAWKVLLAGLVLGAGLPAVFAVGIRSLAFGRGGSAEVDEQAAPHPIGKVLAGLCFLVVAYGVVAGILIVVVSGMGKEISFDHVWPQISEKS</sequence>